<evidence type="ECO:0000313" key="1">
    <source>
        <dbReference type="EMBL" id="KAK8865078.1"/>
    </source>
</evidence>
<gene>
    <name evidence="1" type="ORF">M9Y10_010609</name>
</gene>
<evidence type="ECO:0000313" key="2">
    <source>
        <dbReference type="Proteomes" id="UP001470230"/>
    </source>
</evidence>
<dbReference type="Proteomes" id="UP001470230">
    <property type="component" value="Unassembled WGS sequence"/>
</dbReference>
<keyword evidence="2" id="KW-1185">Reference proteome</keyword>
<reference evidence="1 2" key="1">
    <citation type="submission" date="2024-04" db="EMBL/GenBank/DDBJ databases">
        <title>Tritrichomonas musculus Genome.</title>
        <authorList>
            <person name="Alves-Ferreira E."/>
            <person name="Grigg M."/>
            <person name="Lorenzi H."/>
            <person name="Galac M."/>
        </authorList>
    </citation>
    <scope>NUCLEOTIDE SEQUENCE [LARGE SCALE GENOMIC DNA]</scope>
    <source>
        <strain evidence="1 2">EAF2021</strain>
    </source>
</reference>
<protein>
    <submittedName>
        <fullName evidence="1">Uncharacterized protein</fullName>
    </submittedName>
</protein>
<name>A0ABR2IL65_9EUKA</name>
<accession>A0ABR2IL65</accession>
<organism evidence="1 2">
    <name type="scientific">Tritrichomonas musculus</name>
    <dbReference type="NCBI Taxonomy" id="1915356"/>
    <lineage>
        <taxon>Eukaryota</taxon>
        <taxon>Metamonada</taxon>
        <taxon>Parabasalia</taxon>
        <taxon>Tritrichomonadida</taxon>
        <taxon>Tritrichomonadidae</taxon>
        <taxon>Tritrichomonas</taxon>
    </lineage>
</organism>
<proteinExistence type="predicted"/>
<comment type="caution">
    <text evidence="1">The sequence shown here is derived from an EMBL/GenBank/DDBJ whole genome shotgun (WGS) entry which is preliminary data.</text>
</comment>
<dbReference type="EMBL" id="JAPFFF010000016">
    <property type="protein sequence ID" value="KAK8865078.1"/>
    <property type="molecule type" value="Genomic_DNA"/>
</dbReference>
<sequence length="105" mass="12026">MNSISQSASLKFDNVKVENAQMNIKKQSYSQLDNDKPLFEGTFGVKPHSIFINQINGVKSSPEKDKEYLILQGTFEDSCEEWKNTIKFDNSKFKSRLLQSSQKIS</sequence>